<dbReference type="Gene3D" id="1.10.555.10">
    <property type="entry name" value="Rho GTPase activation protein"/>
    <property type="match status" value="1"/>
</dbReference>
<feature type="region of interest" description="Disordered" evidence="2">
    <location>
        <begin position="513"/>
        <end position="564"/>
    </location>
</feature>
<feature type="compositionally biased region" description="Basic and acidic residues" evidence="2">
    <location>
        <begin position="47"/>
        <end position="72"/>
    </location>
</feature>
<feature type="compositionally biased region" description="Basic and acidic residues" evidence="2">
    <location>
        <begin position="195"/>
        <end position="208"/>
    </location>
</feature>
<sequence>MNGATSPTITAIPQYPPSPKSSLKHGREPSKSFFSNLMATKSAQRLESPERNGDEHSENGPKSRTSSKERNNYTRHTRGSTTDLTKMTPRSETVPTEPQDEAARSHSIAHGISSENSSSRRPNRKFGGLLQRTRSIKVDESPIPKPKGSPPHKMNLQRQDSGMNSEFREPLRTAPPKPTSRSGKEPPKPSAGRTRSADRHETDKKDKSSNLSSSLRDGAGAQLLSNLSNLSQSSKDTADRIGKVGKGFFSKITRSGSTNERDLTPTTVTDDNYQCSVINLPLVKQTRRTRIARRLELSKDKTEFWMPALPWRCIDYLNMNGCEEEGLYRIPGSGKEVRHWQRRFDMEHDINLFDEPELYDINIIGSMFKAWLRDLPDEILPKHTQNIIAEQCMGATKTPQLLKDELSKLPPFNYYLLFAITCHLSLLHSFSDKNKMDYRNLCICFQPCLKIDGFCFQFLVQDWKNCWQGCWTEKDYLEEEYRWEREGGHTSDEQSDRAVSSSDSAQLPQNDYEVDFNSHNTNGNGNRGQNRPVLPPTQSQTQTQSKQLLPEVQIGAPLSPIRIP</sequence>
<dbReference type="PANTHER" id="PTHR23176:SF125">
    <property type="entry name" value="GTPASE ACTIVATOR (BEM2), PUTATIVE (AFU_ORTHOLOGUE AFUA_7G04450)-RELATED"/>
    <property type="match status" value="1"/>
</dbReference>
<keyword evidence="1" id="KW-0343">GTPase activation</keyword>
<accession>A0A0G2HI67</accession>
<dbReference type="CDD" id="cd00159">
    <property type="entry name" value="RhoGAP"/>
    <property type="match status" value="1"/>
</dbReference>
<dbReference type="InterPro" id="IPR000198">
    <property type="entry name" value="RhoGAP_dom"/>
</dbReference>
<protein>
    <submittedName>
        <fullName evidence="4">Putative rho gtpase activator</fullName>
    </submittedName>
</protein>
<dbReference type="SMART" id="SM00324">
    <property type="entry name" value="RhoGAP"/>
    <property type="match status" value="1"/>
</dbReference>
<keyword evidence="5" id="KW-1185">Reference proteome</keyword>
<reference evidence="4 5" key="2">
    <citation type="submission" date="2015-05" db="EMBL/GenBank/DDBJ databases">
        <authorList>
            <person name="Morales-Cruz A."/>
            <person name="Amrine K.C."/>
            <person name="Cantu D."/>
        </authorList>
    </citation>
    <scope>NUCLEOTIDE SEQUENCE [LARGE SCALE GENOMIC DNA]</scope>
    <source>
        <strain evidence="4">UCRPC4</strain>
    </source>
</reference>
<evidence type="ECO:0000259" key="3">
    <source>
        <dbReference type="PROSITE" id="PS50238"/>
    </source>
</evidence>
<name>A0A0G2HI67_PHACM</name>
<feature type="compositionally biased region" description="Polar residues" evidence="2">
    <location>
        <begin position="32"/>
        <end position="45"/>
    </location>
</feature>
<feature type="compositionally biased region" description="Polar residues" evidence="2">
    <location>
        <begin position="1"/>
        <end position="11"/>
    </location>
</feature>
<dbReference type="InterPro" id="IPR008936">
    <property type="entry name" value="Rho_GTPase_activation_prot"/>
</dbReference>
<dbReference type="Proteomes" id="UP000053317">
    <property type="component" value="Unassembled WGS sequence"/>
</dbReference>
<gene>
    <name evidence="4" type="ORF">UCRPC4_g00670</name>
</gene>
<evidence type="ECO:0000256" key="2">
    <source>
        <dbReference type="SAM" id="MobiDB-lite"/>
    </source>
</evidence>
<evidence type="ECO:0000313" key="4">
    <source>
        <dbReference type="EMBL" id="KKY28090.1"/>
    </source>
</evidence>
<feature type="compositionally biased region" description="Polar residues" evidence="2">
    <location>
        <begin position="79"/>
        <end position="96"/>
    </location>
</feature>
<dbReference type="GO" id="GO:0005096">
    <property type="term" value="F:GTPase activator activity"/>
    <property type="evidence" value="ECO:0007669"/>
    <property type="project" value="UniProtKB-KW"/>
</dbReference>
<dbReference type="Pfam" id="PF00620">
    <property type="entry name" value="RhoGAP"/>
    <property type="match status" value="1"/>
</dbReference>
<dbReference type="GO" id="GO:0005938">
    <property type="term" value="C:cell cortex"/>
    <property type="evidence" value="ECO:0007669"/>
    <property type="project" value="UniProtKB-ARBA"/>
</dbReference>
<evidence type="ECO:0000256" key="1">
    <source>
        <dbReference type="ARBA" id="ARBA00022468"/>
    </source>
</evidence>
<dbReference type="OrthoDB" id="185175at2759"/>
<organism evidence="4 5">
    <name type="scientific">Phaeomoniella chlamydospora</name>
    <name type="common">Phaeoacremonium chlamydosporum</name>
    <dbReference type="NCBI Taxonomy" id="158046"/>
    <lineage>
        <taxon>Eukaryota</taxon>
        <taxon>Fungi</taxon>
        <taxon>Dikarya</taxon>
        <taxon>Ascomycota</taxon>
        <taxon>Pezizomycotina</taxon>
        <taxon>Eurotiomycetes</taxon>
        <taxon>Chaetothyriomycetidae</taxon>
        <taxon>Phaeomoniellales</taxon>
        <taxon>Phaeomoniellaceae</taxon>
        <taxon>Phaeomoniella</taxon>
    </lineage>
</organism>
<dbReference type="AlphaFoldDB" id="A0A0G2HI67"/>
<dbReference type="GO" id="GO:0007165">
    <property type="term" value="P:signal transduction"/>
    <property type="evidence" value="ECO:0007669"/>
    <property type="project" value="InterPro"/>
</dbReference>
<dbReference type="EMBL" id="LCWF01000016">
    <property type="protein sequence ID" value="KKY28090.1"/>
    <property type="molecule type" value="Genomic_DNA"/>
</dbReference>
<comment type="caution">
    <text evidence="4">The sequence shown here is derived from an EMBL/GenBank/DDBJ whole genome shotgun (WGS) entry which is preliminary data.</text>
</comment>
<feature type="region of interest" description="Disordered" evidence="2">
    <location>
        <begin position="1"/>
        <end position="216"/>
    </location>
</feature>
<dbReference type="PROSITE" id="PS50238">
    <property type="entry name" value="RHOGAP"/>
    <property type="match status" value="1"/>
</dbReference>
<reference evidence="4 5" key="1">
    <citation type="submission" date="2015-05" db="EMBL/GenBank/DDBJ databases">
        <title>Distinctive expansion of gene families associated with plant cell wall degradation and secondary metabolism in the genomes of grapevine trunk pathogens.</title>
        <authorList>
            <person name="Lawrence D.P."/>
            <person name="Travadon R."/>
            <person name="Rolshausen P.E."/>
            <person name="Baumgartner K."/>
        </authorList>
    </citation>
    <scope>NUCLEOTIDE SEQUENCE [LARGE SCALE GENOMIC DNA]</scope>
    <source>
        <strain evidence="4">UCRPC4</strain>
    </source>
</reference>
<evidence type="ECO:0000313" key="5">
    <source>
        <dbReference type="Proteomes" id="UP000053317"/>
    </source>
</evidence>
<dbReference type="InterPro" id="IPR050729">
    <property type="entry name" value="Rho-GAP"/>
</dbReference>
<dbReference type="PANTHER" id="PTHR23176">
    <property type="entry name" value="RHO/RAC/CDC GTPASE-ACTIVATING PROTEIN"/>
    <property type="match status" value="1"/>
</dbReference>
<feature type="compositionally biased region" description="Low complexity" evidence="2">
    <location>
        <begin position="520"/>
        <end position="550"/>
    </location>
</feature>
<proteinExistence type="predicted"/>
<feature type="domain" description="Rho-GAP" evidence="3">
    <location>
        <begin position="293"/>
        <end position="499"/>
    </location>
</feature>
<dbReference type="SUPFAM" id="SSF48350">
    <property type="entry name" value="GTPase activation domain, GAP"/>
    <property type="match status" value="1"/>
</dbReference>